<organism evidence="3 4">
    <name type="scientific">Cyclospora cayetanensis</name>
    <dbReference type="NCBI Taxonomy" id="88456"/>
    <lineage>
        <taxon>Eukaryota</taxon>
        <taxon>Sar</taxon>
        <taxon>Alveolata</taxon>
        <taxon>Apicomplexa</taxon>
        <taxon>Conoidasida</taxon>
        <taxon>Coccidia</taxon>
        <taxon>Eucoccidiorida</taxon>
        <taxon>Eimeriorina</taxon>
        <taxon>Eimeriidae</taxon>
        <taxon>Cyclospora</taxon>
    </lineage>
</organism>
<gene>
    <name evidence="3" type="ORF">cyc_07114</name>
</gene>
<keyword evidence="4" id="KW-1185">Reference proteome</keyword>
<evidence type="ECO:0000256" key="1">
    <source>
        <dbReference type="SAM" id="MobiDB-lite"/>
    </source>
</evidence>
<dbReference type="VEuPathDB" id="ToxoDB:cyc_07114"/>
<dbReference type="Proteomes" id="UP000095192">
    <property type="component" value="Unassembled WGS sequence"/>
</dbReference>
<feature type="compositionally biased region" description="Basic and acidic residues" evidence="1">
    <location>
        <begin position="651"/>
        <end position="665"/>
    </location>
</feature>
<keyword evidence="2" id="KW-0812">Transmembrane</keyword>
<evidence type="ECO:0000256" key="2">
    <source>
        <dbReference type="SAM" id="Phobius"/>
    </source>
</evidence>
<protein>
    <recommendedName>
        <fullName evidence="5">Transmembrane protein</fullName>
    </recommendedName>
</protein>
<feature type="region of interest" description="Disordered" evidence="1">
    <location>
        <begin position="283"/>
        <end position="326"/>
    </location>
</feature>
<name>A0A1D3D6K6_9EIME</name>
<dbReference type="EMBL" id="JROU02000502">
    <property type="protein sequence ID" value="OEH79094.1"/>
    <property type="molecule type" value="Genomic_DNA"/>
</dbReference>
<keyword evidence="2" id="KW-1133">Transmembrane helix</keyword>
<proteinExistence type="predicted"/>
<feature type="region of interest" description="Disordered" evidence="1">
    <location>
        <begin position="644"/>
        <end position="677"/>
    </location>
</feature>
<reference evidence="3 4" key="1">
    <citation type="journal article" date="2016" name="BMC Genomics">
        <title>Comparative genomics reveals Cyclospora cayetanensis possesses coccidia-like metabolism and invasion components but unique surface antigens.</title>
        <authorList>
            <person name="Liu S."/>
            <person name="Wang L."/>
            <person name="Zheng H."/>
            <person name="Xu Z."/>
            <person name="Roellig D.M."/>
            <person name="Li N."/>
            <person name="Frace M.A."/>
            <person name="Tang K."/>
            <person name="Arrowood M.J."/>
            <person name="Moss D.M."/>
            <person name="Zhang L."/>
            <person name="Feng Y."/>
            <person name="Xiao L."/>
        </authorList>
    </citation>
    <scope>NUCLEOTIDE SEQUENCE [LARGE SCALE GENOMIC DNA]</scope>
    <source>
        <strain evidence="3 4">CHN_HEN01</strain>
    </source>
</reference>
<evidence type="ECO:0000313" key="4">
    <source>
        <dbReference type="Proteomes" id="UP000095192"/>
    </source>
</evidence>
<evidence type="ECO:0008006" key="5">
    <source>
        <dbReference type="Google" id="ProtNLM"/>
    </source>
</evidence>
<evidence type="ECO:0000313" key="3">
    <source>
        <dbReference type="EMBL" id="OEH79094.1"/>
    </source>
</evidence>
<dbReference type="VEuPathDB" id="ToxoDB:LOC113147616"/>
<dbReference type="AlphaFoldDB" id="A0A1D3D6K6"/>
<comment type="caution">
    <text evidence="3">The sequence shown here is derived from an EMBL/GenBank/DDBJ whole genome shotgun (WGS) entry which is preliminary data.</text>
</comment>
<dbReference type="GO" id="GO:0016020">
    <property type="term" value="C:membrane"/>
    <property type="evidence" value="ECO:0007669"/>
    <property type="project" value="TreeGrafter"/>
</dbReference>
<keyword evidence="2" id="KW-0472">Membrane</keyword>
<dbReference type="PANTHER" id="PTHR12242">
    <property type="entry name" value="OS02G0130600 PROTEIN-RELATED"/>
    <property type="match status" value="1"/>
</dbReference>
<feature type="transmembrane region" description="Helical" evidence="2">
    <location>
        <begin position="511"/>
        <end position="531"/>
    </location>
</feature>
<accession>A0A1D3D6K6</accession>
<dbReference type="InParanoid" id="A0A1D3D6K6"/>
<sequence length="867" mass="95323">MMLPREDEGQAAASPYGRISNTDTDESAKIGSLYISSVPAQHPQQADYHHEQQLKRRHQEFSPTLQLMHRHEQQVQQKSQQQPSYCSIRVENPHAYGNDSAATEAVISAVARAAAAEISMAAEASEVSSLCGDLPVSPEGPPEATAAHGIVGVNMPDLKNIPMAIRVPPYREHLVYELKQLRRFWRIDLHQRDWRQVFVSSYFPNVIDPLLLTILRFLFCCCVLVLECFASIQGYAEVGKAQMLYFTNWNSLLVAAGFLSLTITSITACKSFAAPLQHVATQEDDQQQHHQGLQPQSELLMNPVDEPPRVYPRQQPQKHTERFSASRENSSCSLGFSALEFVAVDGRHPRPTYSSNKSALLPWLVQQRQQLLRQKQPPRDTRAVCLVLPGYRDLMADSRYCVEGILLAPNPSNMGKLVQDSVAKEGCDSMCCLKAKKSIRSYPASPAQPAIMNAAPSQAVTACHSSAADSDPTCRTGSRCAVDLSTDVNGIARKIAGTTISEIPWFVKLTWIIHNLQLVASLGVFAVYFSLFKAEDVAFPGSWVTVWKHAVLVFLTLLHASLLSRIPCPLRHMGFTLILFLLYFIVQLCVFFFDVPNGQGGSGYVYKQMVEESSSSAAAAAAQELTPKDSRVCLDLRPPQCYSEEASTGHPDGRHSGSTTRRDDVQSGYLQEQHRTAQGGRIRRLLAEQQYTRERTGPLYLTSVTIRLVLSSTATAEKGIQTTAADPNREVQGLASAYAGNCGVGAEEMAEGFPSSCLAADACSMRNSSDSMFLQVFLPFPNRGPEGSAMTKRGRLHVVTNCKKQSREAGHATRSAGSVQVCRRIVGAMISILIALPDASLAVGRGLQREVPATDDDRRIRSSFAKL</sequence>
<feature type="transmembrane region" description="Helical" evidence="2">
    <location>
        <begin position="543"/>
        <end position="563"/>
    </location>
</feature>
<feature type="region of interest" description="Disordered" evidence="1">
    <location>
        <begin position="1"/>
        <end position="31"/>
    </location>
</feature>
<feature type="transmembrane region" description="Helical" evidence="2">
    <location>
        <begin position="575"/>
        <end position="593"/>
    </location>
</feature>
<feature type="transmembrane region" description="Helical" evidence="2">
    <location>
        <begin position="210"/>
        <end position="232"/>
    </location>
</feature>
<feature type="transmembrane region" description="Helical" evidence="2">
    <location>
        <begin position="252"/>
        <end position="273"/>
    </location>
</feature>